<dbReference type="RefSeq" id="WP_115936954.1">
    <property type="nucleotide sequence ID" value="NZ_QRDW01000005.1"/>
</dbReference>
<comment type="caution">
    <text evidence="5">The sequence shown here is derived from an EMBL/GenBank/DDBJ whole genome shotgun (WGS) entry which is preliminary data.</text>
</comment>
<gene>
    <name evidence="5" type="ORF">DFP90_10565</name>
</gene>
<evidence type="ECO:0000256" key="4">
    <source>
        <dbReference type="SAM" id="SignalP"/>
    </source>
</evidence>
<dbReference type="SUPFAM" id="SSF48452">
    <property type="entry name" value="TPR-like"/>
    <property type="match status" value="1"/>
</dbReference>
<dbReference type="PROSITE" id="PS51257">
    <property type="entry name" value="PROKAR_LIPOPROTEIN"/>
    <property type="match status" value="1"/>
</dbReference>
<feature type="signal peptide" evidence="4">
    <location>
        <begin position="1"/>
        <end position="28"/>
    </location>
</feature>
<name>A0A3D9HJR4_9PROT</name>
<dbReference type="PROSITE" id="PS50005">
    <property type="entry name" value="TPR"/>
    <property type="match status" value="3"/>
</dbReference>
<dbReference type="PANTHER" id="PTHR45831:SF2">
    <property type="entry name" value="LD24721P"/>
    <property type="match status" value="1"/>
</dbReference>
<reference evidence="5 6" key="1">
    <citation type="submission" date="2018-07" db="EMBL/GenBank/DDBJ databases">
        <title>Genomic Encyclopedia of Type Strains, Phase III (KMG-III): the genomes of soil and plant-associated and newly described type strains.</title>
        <authorList>
            <person name="Whitman W."/>
        </authorList>
    </citation>
    <scope>NUCLEOTIDE SEQUENCE [LARGE SCALE GENOMIC DNA]</scope>
    <source>
        <strain evidence="5 6">CECT 8488</strain>
    </source>
</reference>
<organism evidence="5 6">
    <name type="scientific">Aestuariispira insulae</name>
    <dbReference type="NCBI Taxonomy" id="1461337"/>
    <lineage>
        <taxon>Bacteria</taxon>
        <taxon>Pseudomonadati</taxon>
        <taxon>Pseudomonadota</taxon>
        <taxon>Alphaproteobacteria</taxon>
        <taxon>Rhodospirillales</taxon>
        <taxon>Kiloniellaceae</taxon>
        <taxon>Aestuariispira</taxon>
    </lineage>
</organism>
<evidence type="ECO:0000256" key="2">
    <source>
        <dbReference type="ARBA" id="ARBA00022803"/>
    </source>
</evidence>
<dbReference type="SMART" id="SM00028">
    <property type="entry name" value="TPR"/>
    <property type="match status" value="3"/>
</dbReference>
<dbReference type="GO" id="GO:0072380">
    <property type="term" value="C:TRC complex"/>
    <property type="evidence" value="ECO:0007669"/>
    <property type="project" value="TreeGrafter"/>
</dbReference>
<dbReference type="AlphaFoldDB" id="A0A3D9HJR4"/>
<dbReference type="InterPro" id="IPR019734">
    <property type="entry name" value="TPR_rpt"/>
</dbReference>
<evidence type="ECO:0000313" key="6">
    <source>
        <dbReference type="Proteomes" id="UP000256845"/>
    </source>
</evidence>
<sequence length="190" mass="21358">MGQMMWRILRIYLPALMIVACLGSGAAADQNDQRLPPLFAELKARISLAQAKLLEAQIWSIWGNHGREDVERLMQRGIQAMGSGQLVNAIDLFQEIIRIDPDYAEAWNKLATVRYMLGEFEQSVEDVDRTLDLEPRHFGALAGLGMNFEALGNAKAAINAYRRALEVNPYLFSVRKRLKVLEDGLPEDAT</sequence>
<dbReference type="Gene3D" id="1.25.40.10">
    <property type="entry name" value="Tetratricopeptide repeat domain"/>
    <property type="match status" value="1"/>
</dbReference>
<dbReference type="GO" id="GO:0006620">
    <property type="term" value="P:post-translational protein targeting to endoplasmic reticulum membrane"/>
    <property type="evidence" value="ECO:0007669"/>
    <property type="project" value="TreeGrafter"/>
</dbReference>
<evidence type="ECO:0000313" key="5">
    <source>
        <dbReference type="EMBL" id="RED49694.1"/>
    </source>
</evidence>
<evidence type="ECO:0000256" key="1">
    <source>
        <dbReference type="ARBA" id="ARBA00022737"/>
    </source>
</evidence>
<dbReference type="PANTHER" id="PTHR45831">
    <property type="entry name" value="LD24721P"/>
    <property type="match status" value="1"/>
</dbReference>
<keyword evidence="6" id="KW-1185">Reference proteome</keyword>
<feature type="repeat" description="TPR" evidence="3">
    <location>
        <begin position="138"/>
        <end position="171"/>
    </location>
</feature>
<feature type="repeat" description="TPR" evidence="3">
    <location>
        <begin position="104"/>
        <end position="137"/>
    </location>
</feature>
<keyword evidence="1" id="KW-0677">Repeat</keyword>
<accession>A0A3D9HJR4</accession>
<dbReference type="Pfam" id="PF14559">
    <property type="entry name" value="TPR_19"/>
    <property type="match status" value="1"/>
</dbReference>
<dbReference type="GO" id="GO:0060090">
    <property type="term" value="F:molecular adaptor activity"/>
    <property type="evidence" value="ECO:0007669"/>
    <property type="project" value="TreeGrafter"/>
</dbReference>
<keyword evidence="2 3" id="KW-0802">TPR repeat</keyword>
<evidence type="ECO:0000256" key="3">
    <source>
        <dbReference type="PROSITE-ProRule" id="PRU00339"/>
    </source>
</evidence>
<feature type="chain" id="PRO_5017576529" evidence="4">
    <location>
        <begin position="29"/>
        <end position="190"/>
    </location>
</feature>
<keyword evidence="4" id="KW-0732">Signal</keyword>
<dbReference type="GO" id="GO:0016020">
    <property type="term" value="C:membrane"/>
    <property type="evidence" value="ECO:0007669"/>
    <property type="project" value="TreeGrafter"/>
</dbReference>
<dbReference type="Proteomes" id="UP000256845">
    <property type="component" value="Unassembled WGS sequence"/>
</dbReference>
<dbReference type="InterPro" id="IPR011990">
    <property type="entry name" value="TPR-like_helical_dom_sf"/>
</dbReference>
<feature type="repeat" description="TPR" evidence="3">
    <location>
        <begin position="70"/>
        <end position="103"/>
    </location>
</feature>
<dbReference type="EMBL" id="QRDW01000005">
    <property type="protein sequence ID" value="RED49694.1"/>
    <property type="molecule type" value="Genomic_DNA"/>
</dbReference>
<protein>
    <submittedName>
        <fullName evidence="5">Tetratricopeptide repeat protein</fullName>
    </submittedName>
</protein>
<dbReference type="OrthoDB" id="9815010at2"/>
<dbReference type="InterPro" id="IPR047150">
    <property type="entry name" value="SGT"/>
</dbReference>
<dbReference type="Pfam" id="PF13181">
    <property type="entry name" value="TPR_8"/>
    <property type="match status" value="1"/>
</dbReference>
<proteinExistence type="predicted"/>